<feature type="transmembrane region" description="Helical" evidence="16">
    <location>
        <begin position="29"/>
        <end position="50"/>
    </location>
</feature>
<keyword evidence="14 16" id="KW-0472">Membrane</keyword>
<evidence type="ECO:0000256" key="11">
    <source>
        <dbReference type="ARBA" id="ARBA00023027"/>
    </source>
</evidence>
<evidence type="ECO:0000256" key="4">
    <source>
        <dbReference type="ARBA" id="ARBA00021006"/>
    </source>
</evidence>
<evidence type="ECO:0000256" key="3">
    <source>
        <dbReference type="ARBA" id="ARBA00012944"/>
    </source>
</evidence>
<comment type="function">
    <text evidence="16">Core subunit of the mitochondrial membrane respiratory chain NADH dehydrogenase (Complex I) which catalyzes electron transfer from NADH through the respiratory chain, using ubiquinone as an electron acceptor. Essential for the catalytic activity and assembly of complex I.</text>
</comment>
<dbReference type="AlphaFoldDB" id="A0A343W687"/>
<dbReference type="GO" id="GO:0015990">
    <property type="term" value="P:electron transport coupled proton transport"/>
    <property type="evidence" value="ECO:0007669"/>
    <property type="project" value="TreeGrafter"/>
</dbReference>
<dbReference type="EC" id="7.1.1.2" evidence="3 16"/>
<evidence type="ECO:0000256" key="7">
    <source>
        <dbReference type="ARBA" id="ARBA00022692"/>
    </source>
</evidence>
<keyword evidence="7 16" id="KW-0812">Transmembrane</keyword>
<dbReference type="GO" id="GO:0048039">
    <property type="term" value="F:ubiquinone binding"/>
    <property type="evidence" value="ECO:0007669"/>
    <property type="project" value="TreeGrafter"/>
</dbReference>
<geneLocation type="mitochondrion" evidence="19"/>
<feature type="transmembrane region" description="Helical" evidence="16">
    <location>
        <begin position="190"/>
        <end position="212"/>
    </location>
</feature>
<dbReference type="GO" id="GO:0003954">
    <property type="term" value="F:NADH dehydrogenase activity"/>
    <property type="evidence" value="ECO:0007669"/>
    <property type="project" value="TreeGrafter"/>
</dbReference>
<feature type="transmembrane region" description="Helical" evidence="16">
    <location>
        <begin position="338"/>
        <end position="357"/>
    </location>
</feature>
<dbReference type="InterPro" id="IPR003918">
    <property type="entry name" value="NADH_UbQ_OxRdtase"/>
</dbReference>
<evidence type="ECO:0000256" key="10">
    <source>
        <dbReference type="ARBA" id="ARBA00022989"/>
    </source>
</evidence>
<feature type="transmembrane region" description="Helical" evidence="16">
    <location>
        <begin position="252"/>
        <end position="274"/>
    </location>
</feature>
<dbReference type="GO" id="GO:0031966">
    <property type="term" value="C:mitochondrial membrane"/>
    <property type="evidence" value="ECO:0007669"/>
    <property type="project" value="UniProtKB-SubCell"/>
</dbReference>
<feature type="transmembrane region" description="Helical" evidence="16">
    <location>
        <begin position="62"/>
        <end position="82"/>
    </location>
</feature>
<reference evidence="19" key="1">
    <citation type="journal article" date="2018" name="Mol. Phylogenet. Evol.">
        <title>Phylogeny, evolution and mitochondrial gene order rearrangement in scale worms (Aphroditiformia, Annelida).</title>
        <authorList>
            <person name="Zhang Y."/>
            <person name="Sun J."/>
            <person name="Rouse G.W."/>
            <person name="Wiklund H."/>
            <person name="Pleijel F."/>
            <person name="Watanabe H.K."/>
            <person name="Chen C."/>
            <person name="Qian P.-Y."/>
            <person name="Qiu J.-W."/>
        </authorList>
    </citation>
    <scope>NUCLEOTIDE SEQUENCE</scope>
</reference>
<keyword evidence="12 16" id="KW-0830">Ubiquinone</keyword>
<keyword evidence="13 16" id="KW-0496">Mitochondrion</keyword>
<feature type="domain" description="NADH:ubiquinone oxidoreductase chain 4 N-terminal" evidence="18">
    <location>
        <begin position="1"/>
        <end position="105"/>
    </location>
</feature>
<sequence>MLNILFNLPLLLILPLISQLFWPQTIILLFSYTFLSMKFLFSGSGIPLILNPHMFFDQMSSPLITLTLWISALMILASSKIFNSKNNPSAFTLMVSSLALILILAFSLSNLINFYIMFESSLIPTLILILSWGYQPERLQAGMYLMMYTITASLPLLLSLCILFKSNGHLSLMAPSSFTNAPFSSSLNQLWWMSLILAFLVKAPIYVFHLWLPKAHVEAPVAGSMILAGLLLKLGSYGLLRISSFYSPLMFKISPICNSLALWGGVLTSMICLRQPDIKSLIAYSSVGHMALIIMGTTLLTPWGWQGALMMMVAHGLCSSCLFSLANSSYEATSTRSIFLTKGLLCLFPSISLWWFLMSIFNMASPPSINLLAEINLLISAIWASPLYMIPLGILSFLSASYSLYLYSSSNHGTPSQFTNPLSMLSTHSHTLFFMHTAPLILIILKPEILATWL</sequence>
<gene>
    <name evidence="19" type="primary">ND4</name>
</gene>
<comment type="similarity">
    <text evidence="2 16">Belongs to the complex I subunit 4 family.</text>
</comment>
<feature type="transmembrane region" description="Helical" evidence="16">
    <location>
        <begin position="281"/>
        <end position="301"/>
    </location>
</feature>
<feature type="transmembrane region" description="Helical" evidence="16">
    <location>
        <begin position="114"/>
        <end position="133"/>
    </location>
</feature>
<keyword evidence="8" id="KW-1278">Translocase</keyword>
<feature type="transmembrane region" description="Helical" evidence="16">
    <location>
        <begin position="145"/>
        <end position="165"/>
    </location>
</feature>
<comment type="subcellular location">
    <subcellularLocation>
        <location evidence="1 16">Mitochondrion membrane</location>
        <topology evidence="1 16">Multi-pass membrane protein</topology>
    </subcellularLocation>
</comment>
<evidence type="ECO:0000256" key="6">
    <source>
        <dbReference type="ARBA" id="ARBA00022660"/>
    </source>
</evidence>
<keyword evidence="5 16" id="KW-0813">Transport</keyword>
<feature type="transmembrane region" description="Helical" evidence="16">
    <location>
        <begin position="219"/>
        <end position="240"/>
    </location>
</feature>
<evidence type="ECO:0000256" key="16">
    <source>
        <dbReference type="RuleBase" id="RU003297"/>
    </source>
</evidence>
<evidence type="ECO:0000256" key="8">
    <source>
        <dbReference type="ARBA" id="ARBA00022967"/>
    </source>
</evidence>
<dbReference type="GO" id="GO:0042773">
    <property type="term" value="P:ATP synthesis coupled electron transport"/>
    <property type="evidence" value="ECO:0007669"/>
    <property type="project" value="InterPro"/>
</dbReference>
<comment type="catalytic activity">
    <reaction evidence="15 16">
        <text>a ubiquinone + NADH + 5 H(+)(in) = a ubiquinol + NAD(+) + 4 H(+)(out)</text>
        <dbReference type="Rhea" id="RHEA:29091"/>
        <dbReference type="Rhea" id="RHEA-COMP:9565"/>
        <dbReference type="Rhea" id="RHEA-COMP:9566"/>
        <dbReference type="ChEBI" id="CHEBI:15378"/>
        <dbReference type="ChEBI" id="CHEBI:16389"/>
        <dbReference type="ChEBI" id="CHEBI:17976"/>
        <dbReference type="ChEBI" id="CHEBI:57540"/>
        <dbReference type="ChEBI" id="CHEBI:57945"/>
        <dbReference type="EC" id="7.1.1.2"/>
    </reaction>
</comment>
<evidence type="ECO:0000256" key="13">
    <source>
        <dbReference type="ARBA" id="ARBA00023128"/>
    </source>
</evidence>
<evidence type="ECO:0000256" key="12">
    <source>
        <dbReference type="ARBA" id="ARBA00023075"/>
    </source>
</evidence>
<evidence type="ECO:0000259" key="17">
    <source>
        <dbReference type="Pfam" id="PF00361"/>
    </source>
</evidence>
<feature type="transmembrane region" description="Helical" evidence="16">
    <location>
        <begin position="89"/>
        <end position="108"/>
    </location>
</feature>
<dbReference type="PRINTS" id="PR01437">
    <property type="entry name" value="NUOXDRDTASE4"/>
</dbReference>
<dbReference type="GO" id="GO:0008137">
    <property type="term" value="F:NADH dehydrogenase (ubiquinone) activity"/>
    <property type="evidence" value="ECO:0007669"/>
    <property type="project" value="UniProtKB-UniRule"/>
</dbReference>
<dbReference type="EMBL" id="KY753828">
    <property type="protein sequence ID" value="AVW86109.1"/>
    <property type="molecule type" value="Genomic_DNA"/>
</dbReference>
<accession>A0A343W687</accession>
<proteinExistence type="inferred from homology"/>
<keyword evidence="9 16" id="KW-0249">Electron transport</keyword>
<organism evidence="19">
    <name type="scientific">Lepidonotopodium sp. YZ-2018</name>
    <dbReference type="NCBI Taxonomy" id="2153333"/>
    <lineage>
        <taxon>Eukaryota</taxon>
        <taxon>Metazoa</taxon>
        <taxon>Spiralia</taxon>
        <taxon>Lophotrochozoa</taxon>
        <taxon>Annelida</taxon>
        <taxon>Polychaeta</taxon>
        <taxon>Errantia</taxon>
        <taxon>Phyllodocida</taxon>
        <taxon>Polynoidae</taxon>
        <taxon>Lepidonotopodium</taxon>
    </lineage>
</organism>
<keyword evidence="11 16" id="KW-0520">NAD</keyword>
<evidence type="ECO:0000256" key="15">
    <source>
        <dbReference type="ARBA" id="ARBA00049551"/>
    </source>
</evidence>
<keyword evidence="6 16" id="KW-0679">Respiratory chain</keyword>
<evidence type="ECO:0000256" key="5">
    <source>
        <dbReference type="ARBA" id="ARBA00022448"/>
    </source>
</evidence>
<name>A0A343W687_9ANNE</name>
<evidence type="ECO:0000256" key="14">
    <source>
        <dbReference type="ARBA" id="ARBA00023136"/>
    </source>
</evidence>
<keyword evidence="10 16" id="KW-1133">Transmembrane helix</keyword>
<evidence type="ECO:0000313" key="19">
    <source>
        <dbReference type="EMBL" id="AVW86109.1"/>
    </source>
</evidence>
<dbReference type="Pfam" id="PF01059">
    <property type="entry name" value="Oxidored_q5_N"/>
    <property type="match status" value="1"/>
</dbReference>
<dbReference type="InterPro" id="IPR001750">
    <property type="entry name" value="ND/Mrp_TM"/>
</dbReference>
<evidence type="ECO:0000256" key="9">
    <source>
        <dbReference type="ARBA" id="ARBA00022982"/>
    </source>
</evidence>
<evidence type="ECO:0000256" key="2">
    <source>
        <dbReference type="ARBA" id="ARBA00009025"/>
    </source>
</evidence>
<dbReference type="PANTHER" id="PTHR43507:SF20">
    <property type="entry name" value="NADH-UBIQUINONE OXIDOREDUCTASE CHAIN 4"/>
    <property type="match status" value="1"/>
</dbReference>
<dbReference type="PANTHER" id="PTHR43507">
    <property type="entry name" value="NADH-UBIQUINONE OXIDOREDUCTASE CHAIN 4"/>
    <property type="match status" value="1"/>
</dbReference>
<evidence type="ECO:0000259" key="18">
    <source>
        <dbReference type="Pfam" id="PF01059"/>
    </source>
</evidence>
<feature type="transmembrane region" description="Helical" evidence="16">
    <location>
        <begin position="377"/>
        <end position="398"/>
    </location>
</feature>
<feature type="transmembrane region" description="Helical" evidence="16">
    <location>
        <begin position="6"/>
        <end position="22"/>
    </location>
</feature>
<feature type="transmembrane region" description="Helical" evidence="16">
    <location>
        <begin position="307"/>
        <end position="326"/>
    </location>
</feature>
<feature type="domain" description="NADH:quinone oxidoreductase/Mrp antiporter transmembrane" evidence="17">
    <location>
        <begin position="110"/>
        <end position="397"/>
    </location>
</feature>
<protein>
    <recommendedName>
        <fullName evidence="4 16">NADH-ubiquinone oxidoreductase chain 4</fullName>
        <ecNumber evidence="3 16">7.1.1.2</ecNumber>
    </recommendedName>
</protein>
<dbReference type="Pfam" id="PF00361">
    <property type="entry name" value="Proton_antipo_M"/>
    <property type="match status" value="1"/>
</dbReference>
<dbReference type="InterPro" id="IPR000260">
    <property type="entry name" value="NADH4_N"/>
</dbReference>
<evidence type="ECO:0000256" key="1">
    <source>
        <dbReference type="ARBA" id="ARBA00004225"/>
    </source>
</evidence>